<evidence type="ECO:0000313" key="3">
    <source>
        <dbReference type="EMBL" id="KAG0556566.1"/>
    </source>
</evidence>
<dbReference type="Proteomes" id="UP000822688">
    <property type="component" value="Chromosome 11"/>
</dbReference>
<evidence type="ECO:0000256" key="1">
    <source>
        <dbReference type="SAM" id="MobiDB-lite"/>
    </source>
</evidence>
<dbReference type="AlphaFoldDB" id="A0A8T0GB29"/>
<feature type="compositionally biased region" description="Low complexity" evidence="1">
    <location>
        <begin position="25"/>
        <end position="44"/>
    </location>
</feature>
<proteinExistence type="predicted"/>
<keyword evidence="4" id="KW-1185">Reference proteome</keyword>
<keyword evidence="2" id="KW-0812">Transmembrane</keyword>
<name>A0A8T0GB29_CERPU</name>
<gene>
    <name evidence="3" type="ORF">KC19_11G063100</name>
</gene>
<keyword evidence="2" id="KW-0472">Membrane</keyword>
<feature type="compositionally biased region" description="Low complexity" evidence="1">
    <location>
        <begin position="772"/>
        <end position="795"/>
    </location>
</feature>
<evidence type="ECO:0000256" key="2">
    <source>
        <dbReference type="SAM" id="Phobius"/>
    </source>
</evidence>
<protein>
    <submittedName>
        <fullName evidence="3">Uncharacterized protein</fullName>
    </submittedName>
</protein>
<accession>A0A8T0GB29</accession>
<feature type="compositionally biased region" description="Low complexity" evidence="1">
    <location>
        <begin position="323"/>
        <end position="333"/>
    </location>
</feature>
<sequence length="1125" mass="120221">MSFAGGSGHKSPFAERSKATKSNLSPRRSSAASGSGSVRSSQQSLFGKEATFGGKDSQFGDSTAKVSHLRNGAQPDVKEPTTPTKASEGGMAKGNRRDEFSSFNNRRVGTPVKTPRTAFGTIPPRSPKRPYMGSPKYQKVLMERPAFYNSPAAAEPSAESGKKEVSISELQKRLKRFLQDENVPSRSQLEVAPFNLDEVPYNISRSPRVNPLFHHDDTVLQIAKGGVAFTAGADFADENTCAHSSADSFKENHEHSTGFHFAKGGVAFTAGDSDSTCAHTLSLSNEEEVNADMGVALLRTPSPEPALLAPQSLSEDEPDSNDVSDSNNVSNETEASETERALCPEDFPVHSEGEDGCQVEEVCEEIAVPGLSDLEETPAQLEQQSISTITSGIVEVQECPIEEATLLPKSSDDEIVEEKAQEVAHVAVKSITAGVALENQVDATADCTSEEEVEEYEILESWSQRFLKFVVLAVMVACMMGFMVLASGSQGLLPKSLHSTTVGGPFSGSYITPSVIPISVGFIGLGREHEGMPCLPSVHLGLEFLSSTSELVAAQQGSSTPGFTSGSYETIGVSREHVIENAMDLDELKSATDYYKELQGRLFSDVASLTSETALPDSSFPGITMDGKPSASVENVQETAAFEDSAEDVASEDVSEVTAPEEVVPFEDVAESSAMVDIPEVVDEVAEVQTSETLSYLEDFGREEPEESLTAQIPESHEVSLGAATGPENDEVPADMELDVSNFERDAVPTSEFVASETTGIPSSDSLVDSQPAEIEPSVVESSIEEPATTDVPPTTDEVVDLLNVPSVTEEIATDEYTIVSPVQVTVEDLVDGHDEKHVNVHLEKPESQSTTEAAISNEEDVQPLSEATCHTPVSEVVVSEEPILEKPVAEGSLPVTTIGLLVVALALAAALVVNMRKSPTVSQAAKTATDVKLFPGTADTLKNMGSPVAFPSTRSVYDSHVPDRDELDAISSPLKGIRTSRKYGMESYSSKYGLAEPAMSAPGVFKSPARVVQKPATTWHPAMKDGGSTISSSYRQTASYIPSIPSESGISTSTRGASEMDSVCESALTMGAEEWEHLGSFTTTDVVTVVNDGGEEQKVRTPVRRSQRIRNRVSPLPVRFNDFL</sequence>
<reference evidence="3 4" key="1">
    <citation type="submission" date="2020-06" db="EMBL/GenBank/DDBJ databases">
        <title>WGS assembly of Ceratodon purpureus strain R40.</title>
        <authorList>
            <person name="Carey S.B."/>
            <person name="Jenkins J."/>
            <person name="Shu S."/>
            <person name="Lovell J.T."/>
            <person name="Sreedasyam A."/>
            <person name="Maumus F."/>
            <person name="Tiley G.P."/>
            <person name="Fernandez-Pozo N."/>
            <person name="Barry K."/>
            <person name="Chen C."/>
            <person name="Wang M."/>
            <person name="Lipzen A."/>
            <person name="Daum C."/>
            <person name="Saski C.A."/>
            <person name="Payton A.C."/>
            <person name="Mcbreen J.C."/>
            <person name="Conrad R.E."/>
            <person name="Kollar L.M."/>
            <person name="Olsson S."/>
            <person name="Huttunen S."/>
            <person name="Landis J.B."/>
            <person name="Wickett N.J."/>
            <person name="Johnson M.G."/>
            <person name="Rensing S.A."/>
            <person name="Grimwood J."/>
            <person name="Schmutz J."/>
            <person name="Mcdaniel S.F."/>
        </authorList>
    </citation>
    <scope>NUCLEOTIDE SEQUENCE [LARGE SCALE GENOMIC DNA]</scope>
    <source>
        <strain evidence="3 4">R40</strain>
    </source>
</reference>
<comment type="caution">
    <text evidence="3">The sequence shown here is derived from an EMBL/GenBank/DDBJ whole genome shotgun (WGS) entry which is preliminary data.</text>
</comment>
<organism evidence="3 4">
    <name type="scientific">Ceratodon purpureus</name>
    <name type="common">Fire moss</name>
    <name type="synonym">Dicranum purpureum</name>
    <dbReference type="NCBI Taxonomy" id="3225"/>
    <lineage>
        <taxon>Eukaryota</taxon>
        <taxon>Viridiplantae</taxon>
        <taxon>Streptophyta</taxon>
        <taxon>Embryophyta</taxon>
        <taxon>Bryophyta</taxon>
        <taxon>Bryophytina</taxon>
        <taxon>Bryopsida</taxon>
        <taxon>Dicranidae</taxon>
        <taxon>Pseudoditrichales</taxon>
        <taxon>Ditrichaceae</taxon>
        <taxon>Ceratodon</taxon>
    </lineage>
</organism>
<evidence type="ECO:0000313" key="4">
    <source>
        <dbReference type="Proteomes" id="UP000822688"/>
    </source>
</evidence>
<dbReference type="EMBL" id="CM026432">
    <property type="protein sequence ID" value="KAG0556566.1"/>
    <property type="molecule type" value="Genomic_DNA"/>
</dbReference>
<feature type="region of interest" description="Disordered" evidence="1">
    <location>
        <begin position="757"/>
        <end position="795"/>
    </location>
</feature>
<feature type="compositionally biased region" description="Polar residues" evidence="1">
    <location>
        <begin position="757"/>
        <end position="769"/>
    </location>
</feature>
<feature type="transmembrane region" description="Helical" evidence="2">
    <location>
        <begin position="894"/>
        <end position="914"/>
    </location>
</feature>
<feature type="region of interest" description="Disordered" evidence="1">
    <location>
        <begin position="303"/>
        <end position="343"/>
    </location>
</feature>
<keyword evidence="2" id="KW-1133">Transmembrane helix</keyword>
<feature type="region of interest" description="Disordered" evidence="1">
    <location>
        <begin position="1"/>
        <end position="134"/>
    </location>
</feature>